<keyword evidence="2" id="KW-1185">Reference proteome</keyword>
<dbReference type="Proteomes" id="UP001457282">
    <property type="component" value="Unassembled WGS sequence"/>
</dbReference>
<gene>
    <name evidence="1" type="ORF">M0R45_037817</name>
</gene>
<dbReference type="EMBL" id="JBEDUW010000007">
    <property type="protein sequence ID" value="KAK9914018.1"/>
    <property type="molecule type" value="Genomic_DNA"/>
</dbReference>
<dbReference type="PANTHER" id="PTHR33477">
    <property type="entry name" value="P-LOOP NTPASE DOMAIN-CONTAINING PROTEIN LPA1 HOMOLOG 1"/>
    <property type="match status" value="1"/>
</dbReference>
<proteinExistence type="predicted"/>
<dbReference type="AlphaFoldDB" id="A0AAW1W590"/>
<dbReference type="PANTHER" id="PTHR33477:SF2">
    <property type="entry name" value="2-PHOSPHOGLYCERATE KINASE"/>
    <property type="match status" value="1"/>
</dbReference>
<evidence type="ECO:0000313" key="1">
    <source>
        <dbReference type="EMBL" id="KAK9914018.1"/>
    </source>
</evidence>
<evidence type="ECO:0000313" key="2">
    <source>
        <dbReference type="Proteomes" id="UP001457282"/>
    </source>
</evidence>
<organism evidence="1 2">
    <name type="scientific">Rubus argutus</name>
    <name type="common">Southern blackberry</name>
    <dbReference type="NCBI Taxonomy" id="59490"/>
    <lineage>
        <taxon>Eukaryota</taxon>
        <taxon>Viridiplantae</taxon>
        <taxon>Streptophyta</taxon>
        <taxon>Embryophyta</taxon>
        <taxon>Tracheophyta</taxon>
        <taxon>Spermatophyta</taxon>
        <taxon>Magnoliopsida</taxon>
        <taxon>eudicotyledons</taxon>
        <taxon>Gunneridae</taxon>
        <taxon>Pentapetalae</taxon>
        <taxon>rosids</taxon>
        <taxon>fabids</taxon>
        <taxon>Rosales</taxon>
        <taxon>Rosaceae</taxon>
        <taxon>Rosoideae</taxon>
        <taxon>Rosoideae incertae sedis</taxon>
        <taxon>Rubus</taxon>
    </lineage>
</organism>
<sequence>MASPDKLVSNVKTIQDYLCSFNSKGMTVLNLSAATFAQTLDWLHGYLLERIEQGIPSVSNENDRQLACAN</sequence>
<accession>A0AAW1W590</accession>
<comment type="caution">
    <text evidence="1">The sequence shown here is derived from an EMBL/GenBank/DDBJ whole genome shotgun (WGS) entry which is preliminary data.</text>
</comment>
<protein>
    <submittedName>
        <fullName evidence="1">Uncharacterized protein</fullName>
    </submittedName>
</protein>
<name>A0AAW1W590_RUBAR</name>
<reference evidence="1 2" key="1">
    <citation type="journal article" date="2023" name="G3 (Bethesda)">
        <title>A chromosome-length genome assembly and annotation of blackberry (Rubus argutus, cv. 'Hillquist').</title>
        <authorList>
            <person name="Bruna T."/>
            <person name="Aryal R."/>
            <person name="Dudchenko O."/>
            <person name="Sargent D.J."/>
            <person name="Mead D."/>
            <person name="Buti M."/>
            <person name="Cavallini A."/>
            <person name="Hytonen T."/>
            <person name="Andres J."/>
            <person name="Pham M."/>
            <person name="Weisz D."/>
            <person name="Mascagni F."/>
            <person name="Usai G."/>
            <person name="Natali L."/>
            <person name="Bassil N."/>
            <person name="Fernandez G.E."/>
            <person name="Lomsadze A."/>
            <person name="Armour M."/>
            <person name="Olukolu B."/>
            <person name="Poorten T."/>
            <person name="Britton C."/>
            <person name="Davik J."/>
            <person name="Ashrafi H."/>
            <person name="Aiden E.L."/>
            <person name="Borodovsky M."/>
            <person name="Worthington M."/>
        </authorList>
    </citation>
    <scope>NUCLEOTIDE SEQUENCE [LARGE SCALE GENOMIC DNA]</scope>
    <source>
        <strain evidence="1">PI 553951</strain>
    </source>
</reference>